<feature type="region of interest" description="Disordered" evidence="1">
    <location>
        <begin position="195"/>
        <end position="254"/>
    </location>
</feature>
<feature type="compositionally biased region" description="Basic and acidic residues" evidence="1">
    <location>
        <begin position="219"/>
        <end position="239"/>
    </location>
</feature>
<organism evidence="3 4">
    <name type="scientific">Lactarius akahatsu</name>
    <dbReference type="NCBI Taxonomy" id="416441"/>
    <lineage>
        <taxon>Eukaryota</taxon>
        <taxon>Fungi</taxon>
        <taxon>Dikarya</taxon>
        <taxon>Basidiomycota</taxon>
        <taxon>Agaricomycotina</taxon>
        <taxon>Agaricomycetes</taxon>
        <taxon>Russulales</taxon>
        <taxon>Russulaceae</taxon>
        <taxon>Lactarius</taxon>
    </lineage>
</organism>
<evidence type="ECO:0000256" key="1">
    <source>
        <dbReference type="SAM" id="MobiDB-lite"/>
    </source>
</evidence>
<dbReference type="EMBL" id="JAKELL010000029">
    <property type="protein sequence ID" value="KAH8990771.1"/>
    <property type="molecule type" value="Genomic_DNA"/>
</dbReference>
<proteinExistence type="predicted"/>
<comment type="caution">
    <text evidence="3">The sequence shown here is derived from an EMBL/GenBank/DDBJ whole genome shotgun (WGS) entry which is preliminary data.</text>
</comment>
<evidence type="ECO:0000313" key="3">
    <source>
        <dbReference type="EMBL" id="KAH8996605.1"/>
    </source>
</evidence>
<dbReference type="AlphaFoldDB" id="A0AAD4LMS4"/>
<accession>A0AAD4LMS4</accession>
<name>A0AAD4LMS4_9AGAM</name>
<keyword evidence="4" id="KW-1185">Reference proteome</keyword>
<evidence type="ECO:0000313" key="2">
    <source>
        <dbReference type="EMBL" id="KAH8990771.1"/>
    </source>
</evidence>
<dbReference type="EMBL" id="JAKELL010000008">
    <property type="protein sequence ID" value="KAH8996605.1"/>
    <property type="molecule type" value="Genomic_DNA"/>
</dbReference>
<sequence>MTYWAKLISVGDADLTRLPNAKPFDRPATKKPKGTHAAPEIHVAVNIMPTPGSSGSATMQGSYVVSDSPIVQPSSASAPGLSALTGVSDTCTKPSSDGPCGPYNDSRSPIITMLDCMGNSTIPTISELLSMMDYQDRLGNRTRDLKYVDMTNVYTLGVEELAKIGHLDMDGARRLWKYTEKVALAPLGLLDTVKQEAQDDDKEDEPESHDVMGWPSGGCKEEYIREMEMDEVESAHESDGSEGGSVARDVSQEI</sequence>
<feature type="compositionally biased region" description="Acidic residues" evidence="1">
    <location>
        <begin position="198"/>
        <end position="207"/>
    </location>
</feature>
<protein>
    <submittedName>
        <fullName evidence="3">Uncharacterized protein</fullName>
    </submittedName>
</protein>
<reference evidence="3" key="1">
    <citation type="submission" date="2022-01" db="EMBL/GenBank/DDBJ databases">
        <title>Comparative genomics reveals a dynamic genome evolution in the ectomycorrhizal milk-cap (Lactarius) mushrooms.</title>
        <authorList>
            <consortium name="DOE Joint Genome Institute"/>
            <person name="Lebreton A."/>
            <person name="Tang N."/>
            <person name="Kuo A."/>
            <person name="LaButti K."/>
            <person name="Drula E."/>
            <person name="Barry K."/>
            <person name="Clum A."/>
            <person name="Lipzen A."/>
            <person name="Mousain D."/>
            <person name="Ng V."/>
            <person name="Wang R."/>
            <person name="Wang X."/>
            <person name="Dai Y."/>
            <person name="Henrissat B."/>
            <person name="Grigoriev I.V."/>
            <person name="Guerin-Laguette A."/>
            <person name="Yu F."/>
            <person name="Martin F.M."/>
        </authorList>
    </citation>
    <scope>NUCLEOTIDE SEQUENCE</scope>
    <source>
        <strain evidence="3">QP</strain>
    </source>
</reference>
<gene>
    <name evidence="3" type="ORF">EDB92DRAFT_1814012</name>
    <name evidence="2" type="ORF">EDB92DRAFT_1816574</name>
</gene>
<evidence type="ECO:0000313" key="4">
    <source>
        <dbReference type="Proteomes" id="UP001201163"/>
    </source>
</evidence>
<dbReference type="Proteomes" id="UP001201163">
    <property type="component" value="Unassembled WGS sequence"/>
</dbReference>